<dbReference type="GO" id="GO:0005777">
    <property type="term" value="C:peroxisome"/>
    <property type="evidence" value="ECO:0007669"/>
    <property type="project" value="TreeGrafter"/>
</dbReference>
<keyword evidence="4 5" id="KW-0274">FAD</keyword>
<name>A0AAE0GRQ3_9CHLO</name>
<dbReference type="InterPro" id="IPR045008">
    <property type="entry name" value="ACX4-like"/>
</dbReference>
<organism evidence="9 10">
    <name type="scientific">Cymbomonas tetramitiformis</name>
    <dbReference type="NCBI Taxonomy" id="36881"/>
    <lineage>
        <taxon>Eukaryota</taxon>
        <taxon>Viridiplantae</taxon>
        <taxon>Chlorophyta</taxon>
        <taxon>Pyramimonadophyceae</taxon>
        <taxon>Pyramimonadales</taxon>
        <taxon>Pyramimonadaceae</taxon>
        <taxon>Cymbomonas</taxon>
    </lineage>
</organism>
<dbReference type="PROSITE" id="PS00073">
    <property type="entry name" value="ACYL_COA_DH_2"/>
    <property type="match status" value="1"/>
</dbReference>
<dbReference type="SUPFAM" id="SSF56645">
    <property type="entry name" value="Acyl-CoA dehydrogenase NM domain-like"/>
    <property type="match status" value="1"/>
</dbReference>
<dbReference type="PANTHER" id="PTHR43188:SF1">
    <property type="entry name" value="ACYL-COA DEHYDROGENASE"/>
    <property type="match status" value="1"/>
</dbReference>
<dbReference type="GO" id="GO:0003995">
    <property type="term" value="F:acyl-CoA dehydrogenase activity"/>
    <property type="evidence" value="ECO:0007669"/>
    <property type="project" value="InterPro"/>
</dbReference>
<dbReference type="FunFam" id="1.20.140.10:FF:000021">
    <property type="entry name" value="Acyl-coenzyme A oxidase 4, peroxisomal"/>
    <property type="match status" value="1"/>
</dbReference>
<comment type="cofactor">
    <cofactor evidence="1 5">
        <name>FAD</name>
        <dbReference type="ChEBI" id="CHEBI:57692"/>
    </cofactor>
</comment>
<dbReference type="Gene3D" id="1.10.540.10">
    <property type="entry name" value="Acyl-CoA dehydrogenase/oxidase, N-terminal domain"/>
    <property type="match status" value="1"/>
</dbReference>
<dbReference type="GO" id="GO:0050660">
    <property type="term" value="F:flavin adenine dinucleotide binding"/>
    <property type="evidence" value="ECO:0007669"/>
    <property type="project" value="InterPro"/>
</dbReference>
<dbReference type="InterPro" id="IPR037069">
    <property type="entry name" value="AcylCoA_DH/ox_N_sf"/>
</dbReference>
<evidence type="ECO:0000259" key="6">
    <source>
        <dbReference type="Pfam" id="PF00441"/>
    </source>
</evidence>
<comment type="similarity">
    <text evidence="2 5">Belongs to the acyl-CoA dehydrogenase family.</text>
</comment>
<dbReference type="InterPro" id="IPR046373">
    <property type="entry name" value="Acyl-CoA_Oxase/DH_mid-dom_sf"/>
</dbReference>
<dbReference type="AlphaFoldDB" id="A0AAE0GRQ3"/>
<evidence type="ECO:0000313" key="9">
    <source>
        <dbReference type="EMBL" id="KAK3283164.1"/>
    </source>
</evidence>
<dbReference type="FunFam" id="1.10.540.10:FF:000026">
    <property type="entry name" value="Acyl-CoA dehydrogenase medium chain"/>
    <property type="match status" value="1"/>
</dbReference>
<feature type="domain" description="Acyl-CoA dehydrogenase/oxidase N-terminal" evidence="8">
    <location>
        <begin position="66"/>
        <end position="175"/>
    </location>
</feature>
<keyword evidence="3 5" id="KW-0285">Flavoprotein</keyword>
<dbReference type="EMBL" id="LGRX02002999">
    <property type="protein sequence ID" value="KAK3283164.1"/>
    <property type="molecule type" value="Genomic_DNA"/>
</dbReference>
<comment type="caution">
    <text evidence="9">The sequence shown here is derived from an EMBL/GenBank/DDBJ whole genome shotgun (WGS) entry which is preliminary data.</text>
</comment>
<evidence type="ECO:0000256" key="3">
    <source>
        <dbReference type="ARBA" id="ARBA00022630"/>
    </source>
</evidence>
<dbReference type="SUPFAM" id="SSF47203">
    <property type="entry name" value="Acyl-CoA dehydrogenase C-terminal domain-like"/>
    <property type="match status" value="1"/>
</dbReference>
<feature type="domain" description="Acyl-CoA dehydrogenase/oxidase C-terminal" evidence="6">
    <location>
        <begin position="290"/>
        <end position="433"/>
    </location>
</feature>
<dbReference type="InterPro" id="IPR036250">
    <property type="entry name" value="AcylCo_DH-like_C"/>
</dbReference>
<reference evidence="9 10" key="1">
    <citation type="journal article" date="2015" name="Genome Biol. Evol.">
        <title>Comparative Genomics of a Bacterivorous Green Alga Reveals Evolutionary Causalities and Consequences of Phago-Mixotrophic Mode of Nutrition.</title>
        <authorList>
            <person name="Burns J.A."/>
            <person name="Paasch A."/>
            <person name="Narechania A."/>
            <person name="Kim E."/>
        </authorList>
    </citation>
    <scope>NUCLEOTIDE SEQUENCE [LARGE SCALE GENOMIC DNA]</scope>
    <source>
        <strain evidence="9 10">PLY_AMNH</strain>
    </source>
</reference>
<dbReference type="Pfam" id="PF02771">
    <property type="entry name" value="Acyl-CoA_dh_N"/>
    <property type="match status" value="1"/>
</dbReference>
<feature type="domain" description="Acyl-CoA oxidase/dehydrogenase middle" evidence="7">
    <location>
        <begin position="181"/>
        <end position="273"/>
    </location>
</feature>
<evidence type="ECO:0000313" key="10">
    <source>
        <dbReference type="Proteomes" id="UP001190700"/>
    </source>
</evidence>
<accession>A0AAE0GRQ3</accession>
<evidence type="ECO:0000256" key="2">
    <source>
        <dbReference type="ARBA" id="ARBA00009347"/>
    </source>
</evidence>
<keyword evidence="10" id="KW-1185">Reference proteome</keyword>
<dbReference type="Proteomes" id="UP001190700">
    <property type="component" value="Unassembled WGS sequence"/>
</dbReference>
<evidence type="ECO:0000256" key="4">
    <source>
        <dbReference type="ARBA" id="ARBA00022827"/>
    </source>
</evidence>
<dbReference type="Pfam" id="PF02770">
    <property type="entry name" value="Acyl-CoA_dh_M"/>
    <property type="match status" value="1"/>
</dbReference>
<dbReference type="InterPro" id="IPR009100">
    <property type="entry name" value="AcylCoA_DH/oxidase_NM_dom_sf"/>
</dbReference>
<dbReference type="GO" id="GO:0006635">
    <property type="term" value="P:fatty acid beta-oxidation"/>
    <property type="evidence" value="ECO:0007669"/>
    <property type="project" value="InterPro"/>
</dbReference>
<keyword evidence="5" id="KW-0560">Oxidoreductase</keyword>
<evidence type="ECO:0000259" key="7">
    <source>
        <dbReference type="Pfam" id="PF02770"/>
    </source>
</evidence>
<dbReference type="InterPro" id="IPR006091">
    <property type="entry name" value="Acyl-CoA_Oxase/DH_mid-dom"/>
</dbReference>
<dbReference type="PANTHER" id="PTHR43188">
    <property type="entry name" value="ACYL-COENZYME A OXIDASE"/>
    <property type="match status" value="1"/>
</dbReference>
<gene>
    <name evidence="9" type="ORF">CYMTET_9131</name>
</gene>
<dbReference type="Gene3D" id="1.20.140.10">
    <property type="entry name" value="Butyryl-CoA Dehydrogenase, subunit A, domain 3"/>
    <property type="match status" value="1"/>
</dbReference>
<protein>
    <submittedName>
        <fullName evidence="9">Acyl-coenzyme A oxidase 4, peroxisomal</fullName>
    </submittedName>
</protein>
<proteinExistence type="inferred from homology"/>
<dbReference type="InterPro" id="IPR006089">
    <property type="entry name" value="Acyl-CoA_DH_CS"/>
</dbReference>
<dbReference type="InterPro" id="IPR013786">
    <property type="entry name" value="AcylCoA_DH/ox_N"/>
</dbReference>
<sequence length="447" mass="48887">MNADRRISVIQRHLRRESAEDYAAPIHKLAVNATKATSEAFPQATSAVIKFPENKGDYFDLDGMLTPSAKAVRYRVREFMENEAAPIINDYWERADFPQQLRAGLGKLGIGGAGIKGYGCSGLSVMEEAMAMMELARVDASLALAYLVHDSLCAHTIDKVGSEEQKQKYLPKLSTFEYMGCWALTEPDWGSDAASLAMTATKVDGGWRLDGCKRWIGNSTFADVCCIYARGSEDGQVKGFVIEPKTQQGWTVEKMENKVAMRITQNGDITLTNAFVPDSQRLPGANSFADATGALATSRVIVAWQPVGIGMGIYDACHRYLMERRQFGAPLGAMQIQQERLMRMLGTLQAMIGMAHRATVLAEEGRLTPGKASLAKAWNTSAGRQLASLGRELMGGNGIIHDFHVAKAFCDMEAVHTYEGTYDVNMLVAAREMTGVAAFKPSARKSK</sequence>
<dbReference type="Gene3D" id="2.40.110.10">
    <property type="entry name" value="Butyryl-CoA Dehydrogenase, subunit A, domain 2"/>
    <property type="match status" value="1"/>
</dbReference>
<dbReference type="InterPro" id="IPR009075">
    <property type="entry name" value="AcylCo_DH/oxidase_C"/>
</dbReference>
<evidence type="ECO:0000259" key="8">
    <source>
        <dbReference type="Pfam" id="PF02771"/>
    </source>
</evidence>
<evidence type="ECO:0000256" key="1">
    <source>
        <dbReference type="ARBA" id="ARBA00001974"/>
    </source>
</evidence>
<dbReference type="Pfam" id="PF00441">
    <property type="entry name" value="Acyl-CoA_dh_1"/>
    <property type="match status" value="1"/>
</dbReference>
<evidence type="ECO:0000256" key="5">
    <source>
        <dbReference type="RuleBase" id="RU362125"/>
    </source>
</evidence>
<dbReference type="FunFam" id="2.40.110.10:FF:000013">
    <property type="entry name" value="Acyl-coenzyme A oxidase 4 peroxisomal"/>
    <property type="match status" value="1"/>
</dbReference>